<dbReference type="InterPro" id="IPR051797">
    <property type="entry name" value="TrmB-like"/>
</dbReference>
<organism evidence="2 3">
    <name type="scientific">Planomonospora sphaerica</name>
    <dbReference type="NCBI Taxonomy" id="161355"/>
    <lineage>
        <taxon>Bacteria</taxon>
        <taxon>Bacillati</taxon>
        <taxon>Actinomycetota</taxon>
        <taxon>Actinomycetes</taxon>
        <taxon>Streptosporangiales</taxon>
        <taxon>Streptosporangiaceae</taxon>
        <taxon>Planomonospora</taxon>
    </lineage>
</organism>
<dbReference type="PANTHER" id="PTHR34293">
    <property type="entry name" value="HTH-TYPE TRANSCRIPTIONAL REGULATOR TRMBL2"/>
    <property type="match status" value="1"/>
</dbReference>
<accession>A0A171DNS2</accession>
<dbReference type="STRING" id="161355.PS9374_06392"/>
<dbReference type="InterPro" id="IPR000792">
    <property type="entry name" value="Tscrpt_reg_LuxR_C"/>
</dbReference>
<dbReference type="Proteomes" id="UP000077701">
    <property type="component" value="Unassembled WGS sequence"/>
</dbReference>
<dbReference type="SMART" id="SM00421">
    <property type="entry name" value="HTH_LUXR"/>
    <property type="match status" value="1"/>
</dbReference>
<reference evidence="3" key="2">
    <citation type="submission" date="2016-04" db="EMBL/GenBank/DDBJ databases">
        <title>Planomonospora sphaerica JCM9374 whole genome shotgun sequence.</title>
        <authorList>
            <person name="Suzuki T."/>
            <person name="Dohra H."/>
            <person name="Kodani S."/>
        </authorList>
    </citation>
    <scope>NUCLEOTIDE SEQUENCE [LARGE SCALE GENOMIC DNA]</scope>
    <source>
        <strain evidence="3">JCM 9374</strain>
    </source>
</reference>
<dbReference type="AlphaFoldDB" id="A0A171DNS2"/>
<keyword evidence="3" id="KW-1185">Reference proteome</keyword>
<dbReference type="CDD" id="cd06170">
    <property type="entry name" value="LuxR_C_like"/>
    <property type="match status" value="1"/>
</dbReference>
<dbReference type="InterPro" id="IPR036388">
    <property type="entry name" value="WH-like_DNA-bd_sf"/>
</dbReference>
<dbReference type="SUPFAM" id="SSF46785">
    <property type="entry name" value="Winged helix' DNA-binding domain"/>
    <property type="match status" value="1"/>
</dbReference>
<dbReference type="GO" id="GO:0003677">
    <property type="term" value="F:DNA binding"/>
    <property type="evidence" value="ECO:0007669"/>
    <property type="project" value="InterPro"/>
</dbReference>
<dbReference type="PRINTS" id="PR00038">
    <property type="entry name" value="HTHLUXR"/>
</dbReference>
<name>A0A171DNS2_9ACTN</name>
<evidence type="ECO:0000313" key="2">
    <source>
        <dbReference type="EMBL" id="GAT70706.1"/>
    </source>
</evidence>
<comment type="caution">
    <text evidence="2">The sequence shown here is derived from an EMBL/GenBank/DDBJ whole genome shotgun (WGS) entry which is preliminary data.</text>
</comment>
<dbReference type="RefSeq" id="WP_068903182.1">
    <property type="nucleotide sequence ID" value="NZ_BDCX01000018.1"/>
</dbReference>
<proteinExistence type="predicted"/>
<dbReference type="Pfam" id="PF00196">
    <property type="entry name" value="GerE"/>
    <property type="match status" value="1"/>
</dbReference>
<dbReference type="InterPro" id="IPR002831">
    <property type="entry name" value="Tscrpt_reg_TrmB_N"/>
</dbReference>
<dbReference type="Gene3D" id="1.10.10.10">
    <property type="entry name" value="Winged helix-like DNA-binding domain superfamily/Winged helix DNA-binding domain"/>
    <property type="match status" value="2"/>
</dbReference>
<evidence type="ECO:0000259" key="1">
    <source>
        <dbReference type="PROSITE" id="PS50043"/>
    </source>
</evidence>
<dbReference type="InterPro" id="IPR036390">
    <property type="entry name" value="WH_DNA-bd_sf"/>
</dbReference>
<reference evidence="2 3" key="1">
    <citation type="journal article" date="2016" name="Genome Announc.">
        <title>Draft Genome Sequence of Planomonospora sphaerica JCM9374, a Rare Actinomycete.</title>
        <authorList>
            <person name="Dohra H."/>
            <person name="Suzuki T."/>
            <person name="Inoue Y."/>
            <person name="Kodani S."/>
        </authorList>
    </citation>
    <scope>NUCLEOTIDE SEQUENCE [LARGE SCALE GENOMIC DNA]</scope>
    <source>
        <strain evidence="2 3">JCM 9374</strain>
    </source>
</reference>
<dbReference type="EMBL" id="BDCX01000018">
    <property type="protein sequence ID" value="GAT70706.1"/>
    <property type="molecule type" value="Genomic_DNA"/>
</dbReference>
<feature type="domain" description="HTH luxR-type" evidence="1">
    <location>
        <begin position="260"/>
        <end position="325"/>
    </location>
</feature>
<dbReference type="GO" id="GO:0006355">
    <property type="term" value="P:regulation of DNA-templated transcription"/>
    <property type="evidence" value="ECO:0007669"/>
    <property type="project" value="InterPro"/>
</dbReference>
<dbReference type="Pfam" id="PF01978">
    <property type="entry name" value="TrmB"/>
    <property type="match status" value="1"/>
</dbReference>
<dbReference type="OrthoDB" id="3728246at2"/>
<sequence length="331" mass="36533">MLSLLGLGSAEETVYRAILENPSHGVSELSEKLGWPVPRIRDALDELARLSLLRPSWEEPGVLRLVRPEVGLSALLAREEAALLSRQQEIERGRTAVAQMIAAYADLNPAQPSDGAEMLLGIDTVRTRIEELALRCRHELRGFEPQGAQTLANIDASRPLDRALLENGVRIRIVYLDSVRNDQHTAAYATWLAELGGRVRTIPSLPTRMIVFDREAALLPIDPDDSSVGAVLLRGAGVITALTALFEGVWERADAFGDEPHRDERGLSSQEREVLRLLSMGLTDEAVARKLDVSVRTLRRVTAELMERLDARSRFQAGCLAAGRGWVSARR</sequence>
<dbReference type="SUPFAM" id="SSF46894">
    <property type="entry name" value="C-terminal effector domain of the bipartite response regulators"/>
    <property type="match status" value="1"/>
</dbReference>
<evidence type="ECO:0000313" key="3">
    <source>
        <dbReference type="Proteomes" id="UP000077701"/>
    </source>
</evidence>
<gene>
    <name evidence="2" type="ORF">PS9374_06392</name>
</gene>
<dbReference type="PANTHER" id="PTHR34293:SF1">
    <property type="entry name" value="HTH-TYPE TRANSCRIPTIONAL REGULATOR TRMBL2"/>
    <property type="match status" value="1"/>
</dbReference>
<protein>
    <submittedName>
        <fullName evidence="2">LuxR family transcriptional regulator</fullName>
    </submittedName>
</protein>
<dbReference type="PROSITE" id="PS50043">
    <property type="entry name" value="HTH_LUXR_2"/>
    <property type="match status" value="1"/>
</dbReference>
<dbReference type="InterPro" id="IPR016032">
    <property type="entry name" value="Sig_transdc_resp-reg_C-effctor"/>
</dbReference>